<feature type="compositionally biased region" description="Basic residues" evidence="1">
    <location>
        <begin position="29"/>
        <end position="39"/>
    </location>
</feature>
<organism evidence="2 3">
    <name type="scientific">Acanthosepion pharaonis</name>
    <name type="common">Pharaoh cuttlefish</name>
    <name type="synonym">Sepia pharaonis</name>
    <dbReference type="NCBI Taxonomy" id="158019"/>
    <lineage>
        <taxon>Eukaryota</taxon>
        <taxon>Metazoa</taxon>
        <taxon>Spiralia</taxon>
        <taxon>Lophotrochozoa</taxon>
        <taxon>Mollusca</taxon>
        <taxon>Cephalopoda</taxon>
        <taxon>Coleoidea</taxon>
        <taxon>Decapodiformes</taxon>
        <taxon>Sepiida</taxon>
        <taxon>Sepiina</taxon>
        <taxon>Sepiidae</taxon>
        <taxon>Acanthosepion</taxon>
    </lineage>
</organism>
<dbReference type="Proteomes" id="UP000597762">
    <property type="component" value="Unassembled WGS sequence"/>
</dbReference>
<protein>
    <recommendedName>
        <fullName evidence="4">Reverse transcriptase domain-containing protein</fullName>
    </recommendedName>
</protein>
<accession>A0A812B0D5</accession>
<proteinExistence type="predicted"/>
<dbReference type="AlphaFoldDB" id="A0A812B0D5"/>
<dbReference type="PANTHER" id="PTHR47027">
    <property type="entry name" value="REVERSE TRANSCRIPTASE DOMAIN-CONTAINING PROTEIN"/>
    <property type="match status" value="1"/>
</dbReference>
<evidence type="ECO:0000313" key="2">
    <source>
        <dbReference type="EMBL" id="CAE1166797.1"/>
    </source>
</evidence>
<dbReference type="OrthoDB" id="6241411at2759"/>
<evidence type="ECO:0008006" key="4">
    <source>
        <dbReference type="Google" id="ProtNLM"/>
    </source>
</evidence>
<name>A0A812B0D5_ACAPH</name>
<evidence type="ECO:0000313" key="3">
    <source>
        <dbReference type="Proteomes" id="UP000597762"/>
    </source>
</evidence>
<comment type="caution">
    <text evidence="2">The sequence shown here is derived from an EMBL/GenBank/DDBJ whole genome shotgun (WGS) entry which is preliminary data.</text>
</comment>
<evidence type="ECO:0000256" key="1">
    <source>
        <dbReference type="SAM" id="MobiDB-lite"/>
    </source>
</evidence>
<gene>
    <name evidence="2" type="ORF">SPHA_9071</name>
</gene>
<sequence>MPLRQRLLAEPMQQNPDGCRQWRRMSHVRQHQNRHRRHSHQDGSAEVQGRRASRRESLCLRRLANPAVFVFLVYPESQCGFRAGRSTVDMIFSLRQLQEKCREQQKPLFIAFIDITKAFDLGLGQNKRTLQPPGEQGRMSAKTAPDGQVLPRGHAQHSLLQWRDIRRLPCEQRRKAGLCPRADTLWDLLLHASPVRLLRLHARIYTRTRADGKLYVYVREVLIRVMLFADDAALTSHTEDSPQE</sequence>
<dbReference type="EMBL" id="CAHIKZ030000291">
    <property type="protein sequence ID" value="CAE1166797.1"/>
    <property type="molecule type" value="Genomic_DNA"/>
</dbReference>
<keyword evidence="3" id="KW-1185">Reference proteome</keyword>
<feature type="region of interest" description="Disordered" evidence="1">
    <location>
        <begin position="29"/>
        <end position="51"/>
    </location>
</feature>
<dbReference type="PANTHER" id="PTHR47027:SF20">
    <property type="entry name" value="REVERSE TRANSCRIPTASE-LIKE PROTEIN WITH RNA-DIRECTED DNA POLYMERASE DOMAIN"/>
    <property type="match status" value="1"/>
</dbReference>
<reference evidence="2" key="1">
    <citation type="submission" date="2021-01" db="EMBL/GenBank/DDBJ databases">
        <authorList>
            <person name="Li R."/>
            <person name="Bekaert M."/>
        </authorList>
    </citation>
    <scope>NUCLEOTIDE SEQUENCE</scope>
    <source>
        <strain evidence="2">Farmed</strain>
    </source>
</reference>